<protein>
    <submittedName>
        <fullName evidence="2">Uncharacterized protein</fullName>
    </submittedName>
</protein>
<dbReference type="GO" id="GO:0016020">
    <property type="term" value="C:membrane"/>
    <property type="evidence" value="ECO:0007669"/>
    <property type="project" value="InterPro"/>
</dbReference>
<keyword evidence="3" id="KW-1185">Reference proteome</keyword>
<dbReference type="Gene3D" id="2.70.170.10">
    <property type="entry name" value="Neurotransmitter-gated ion-channel ligand-binding domain"/>
    <property type="match status" value="1"/>
</dbReference>
<proteinExistence type="predicted"/>
<accession>A0A2G9TV36</accession>
<reference evidence="2 3" key="1">
    <citation type="submission" date="2015-09" db="EMBL/GenBank/DDBJ databases">
        <title>Draft genome of the parasitic nematode Teladorsagia circumcincta isolate WARC Sus (inbred).</title>
        <authorList>
            <person name="Mitreva M."/>
        </authorList>
    </citation>
    <scope>NUCLEOTIDE SEQUENCE [LARGE SCALE GENOMIC DNA]</scope>
    <source>
        <strain evidence="2 3">S</strain>
    </source>
</reference>
<dbReference type="SUPFAM" id="SSF63712">
    <property type="entry name" value="Nicotinic receptor ligand binding domain-like"/>
    <property type="match status" value="1"/>
</dbReference>
<name>A0A2G9TV36_TELCI</name>
<evidence type="ECO:0000256" key="1">
    <source>
        <dbReference type="SAM" id="MobiDB-lite"/>
    </source>
</evidence>
<dbReference type="AlphaFoldDB" id="A0A2G9TV36"/>
<organism evidence="2 3">
    <name type="scientific">Teladorsagia circumcincta</name>
    <name type="common">Brown stomach worm</name>
    <name type="synonym">Ostertagia circumcincta</name>
    <dbReference type="NCBI Taxonomy" id="45464"/>
    <lineage>
        <taxon>Eukaryota</taxon>
        <taxon>Metazoa</taxon>
        <taxon>Ecdysozoa</taxon>
        <taxon>Nematoda</taxon>
        <taxon>Chromadorea</taxon>
        <taxon>Rhabditida</taxon>
        <taxon>Rhabditina</taxon>
        <taxon>Rhabditomorpha</taxon>
        <taxon>Strongyloidea</taxon>
        <taxon>Trichostrongylidae</taxon>
        <taxon>Teladorsagia</taxon>
    </lineage>
</organism>
<evidence type="ECO:0000313" key="2">
    <source>
        <dbReference type="EMBL" id="PIO61778.1"/>
    </source>
</evidence>
<dbReference type="GO" id="GO:0005230">
    <property type="term" value="F:extracellular ligand-gated monoatomic ion channel activity"/>
    <property type="evidence" value="ECO:0007669"/>
    <property type="project" value="InterPro"/>
</dbReference>
<feature type="region of interest" description="Disordered" evidence="1">
    <location>
        <begin position="1"/>
        <end position="27"/>
    </location>
</feature>
<dbReference type="InterPro" id="IPR036734">
    <property type="entry name" value="Neur_chan_lig-bd_sf"/>
</dbReference>
<gene>
    <name evidence="2" type="ORF">TELCIR_16685</name>
</gene>
<dbReference type="EMBL" id="KZ353020">
    <property type="protein sequence ID" value="PIO61778.1"/>
    <property type="molecule type" value="Genomic_DNA"/>
</dbReference>
<sequence>MDCIGESTHDESGPLSNDGRSMTQRQPARGCVDTIALMSRRPSRAASCGRKAVMQSQVHPRPELILRGRVDVYTFERSSKQFIRISLCTIIYNVKYEKEELLPPLARRCVRSIPSEDEYRLIQDLRTNYDPIERPVRNHSEAIRVNLRILLQQLVDVFFRNCPITPYLSQSAKIRVD</sequence>
<evidence type="ECO:0000313" key="3">
    <source>
        <dbReference type="Proteomes" id="UP000230423"/>
    </source>
</evidence>
<dbReference type="Proteomes" id="UP000230423">
    <property type="component" value="Unassembled WGS sequence"/>
</dbReference>
<dbReference type="OrthoDB" id="5975154at2759"/>
<feature type="compositionally biased region" description="Polar residues" evidence="1">
    <location>
        <begin position="14"/>
        <end position="26"/>
    </location>
</feature>